<dbReference type="Gene3D" id="3.40.50.10900">
    <property type="entry name" value="PAC-like subunit"/>
    <property type="match status" value="1"/>
</dbReference>
<dbReference type="GO" id="GO:0005829">
    <property type="term" value="C:cytosol"/>
    <property type="evidence" value="ECO:0007669"/>
    <property type="project" value="TreeGrafter"/>
</dbReference>
<name>A5DAY7_PICGU</name>
<comment type="subunit">
    <text evidence="4">Component of the 20S proteasome chaperone.</text>
</comment>
<dbReference type="STRING" id="294746.A5DAY7"/>
<keyword evidence="6" id="KW-1185">Reference proteome</keyword>
<dbReference type="HOGENOM" id="CLU_062640_2_1_1"/>
<comment type="similarity">
    <text evidence="3 4">Belongs to the PSMG2 family.</text>
</comment>
<proteinExistence type="inferred from homology"/>
<dbReference type="EMBL" id="CH408155">
    <property type="protein sequence ID" value="EDK36344.2"/>
    <property type="molecule type" value="Genomic_DNA"/>
</dbReference>
<dbReference type="InterPro" id="IPR038389">
    <property type="entry name" value="PSMG2_sf"/>
</dbReference>
<dbReference type="InterPro" id="IPR019151">
    <property type="entry name" value="Proteasome_assmbl_chaperone_2"/>
</dbReference>
<dbReference type="GeneID" id="5128578"/>
<comment type="function">
    <text evidence="4">Involved in 20S proteasome assembly.</text>
</comment>
<dbReference type="AlphaFoldDB" id="A5DAY7"/>
<dbReference type="InterPro" id="IPR016562">
    <property type="entry name" value="Proteasome_assmbl_chp_2_euk"/>
</dbReference>
<evidence type="ECO:0000313" key="6">
    <source>
        <dbReference type="Proteomes" id="UP000001997"/>
    </source>
</evidence>
<dbReference type="InParanoid" id="A5DAY7"/>
<dbReference type="GO" id="GO:0043248">
    <property type="term" value="P:proteasome assembly"/>
    <property type="evidence" value="ECO:0007669"/>
    <property type="project" value="TreeGrafter"/>
</dbReference>
<dbReference type="VEuPathDB" id="FungiDB:PGUG_00442"/>
<accession>A5DAY7</accession>
<dbReference type="OMA" id="PISWKGV"/>
<keyword evidence="2 4" id="KW-0143">Chaperone</keyword>
<evidence type="ECO:0000256" key="1">
    <source>
        <dbReference type="ARBA" id="ARBA00019186"/>
    </source>
</evidence>
<evidence type="ECO:0000256" key="2">
    <source>
        <dbReference type="ARBA" id="ARBA00023186"/>
    </source>
</evidence>
<organism evidence="5 6">
    <name type="scientific">Meyerozyma guilliermondii (strain ATCC 6260 / CBS 566 / DSM 6381 / JCM 1539 / NBRC 10279 / NRRL Y-324)</name>
    <name type="common">Yeast</name>
    <name type="synonym">Candida guilliermondii</name>
    <dbReference type="NCBI Taxonomy" id="294746"/>
    <lineage>
        <taxon>Eukaryota</taxon>
        <taxon>Fungi</taxon>
        <taxon>Dikarya</taxon>
        <taxon>Ascomycota</taxon>
        <taxon>Saccharomycotina</taxon>
        <taxon>Pichiomycetes</taxon>
        <taxon>Debaryomycetaceae</taxon>
        <taxon>Meyerozyma</taxon>
    </lineage>
</organism>
<evidence type="ECO:0000313" key="5">
    <source>
        <dbReference type="EMBL" id="EDK36344.2"/>
    </source>
</evidence>
<dbReference type="RefSeq" id="XP_001487065.2">
    <property type="nucleotide sequence ID" value="XM_001487015.1"/>
</dbReference>
<dbReference type="GO" id="GO:0005634">
    <property type="term" value="C:nucleus"/>
    <property type="evidence" value="ECO:0007669"/>
    <property type="project" value="TreeGrafter"/>
</dbReference>
<protein>
    <recommendedName>
        <fullName evidence="1 4">Proteasome assembly chaperone 2</fullName>
    </recommendedName>
</protein>
<dbReference type="FunCoup" id="A5DAY7">
    <property type="interactions" value="116"/>
</dbReference>
<dbReference type="Pfam" id="PF09754">
    <property type="entry name" value="PAC2"/>
    <property type="match status" value="1"/>
</dbReference>
<evidence type="ECO:0000256" key="4">
    <source>
        <dbReference type="PIRNR" id="PIRNR010044"/>
    </source>
</evidence>
<dbReference type="Proteomes" id="UP000001997">
    <property type="component" value="Unassembled WGS sequence"/>
</dbReference>
<dbReference type="OrthoDB" id="10260712at2759"/>
<dbReference type="PANTHER" id="PTHR12970:SF1">
    <property type="entry name" value="PROTEASOME ASSEMBLY CHAPERONE 2"/>
    <property type="match status" value="1"/>
</dbReference>
<dbReference type="KEGG" id="pgu:PGUG_00442"/>
<dbReference type="PIRSF" id="PIRSF010044">
    <property type="entry name" value="UCP010044"/>
    <property type="match status" value="1"/>
</dbReference>
<sequence>MAIVNFTTMANFDGSTIIVPSISMANVPQLAVDLLIHTLKLEKVGSLDDKYLYPFSAPFDRMPEENPKLGISSAVEIYYSKELQVTAIQQRSPILPGFTEHYVNETIAPFLSQHKFRNVWILDSVDAGMSEGLPSGTMKVFSNSEMLRVSLESLNIGGGNKLPDPTNVCHSLYACKLVAKLISPGARNFELGTIVTYIYEGDNFNEAEKLSDKVAEICEWKIESWKRPVSWSGVYGDREVPTAMEEGLYG</sequence>
<dbReference type="eggNOG" id="KOG3112">
    <property type="taxonomic scope" value="Eukaryota"/>
</dbReference>
<reference evidence="5 6" key="1">
    <citation type="journal article" date="2009" name="Nature">
        <title>Evolution of pathogenicity and sexual reproduction in eight Candida genomes.</title>
        <authorList>
            <person name="Butler G."/>
            <person name="Rasmussen M.D."/>
            <person name="Lin M.F."/>
            <person name="Santos M.A."/>
            <person name="Sakthikumar S."/>
            <person name="Munro C.A."/>
            <person name="Rheinbay E."/>
            <person name="Grabherr M."/>
            <person name="Forche A."/>
            <person name="Reedy J.L."/>
            <person name="Agrafioti I."/>
            <person name="Arnaud M.B."/>
            <person name="Bates S."/>
            <person name="Brown A.J."/>
            <person name="Brunke S."/>
            <person name="Costanzo M.C."/>
            <person name="Fitzpatrick D.A."/>
            <person name="de Groot P.W."/>
            <person name="Harris D."/>
            <person name="Hoyer L.L."/>
            <person name="Hube B."/>
            <person name="Klis F.M."/>
            <person name="Kodira C."/>
            <person name="Lennard N."/>
            <person name="Logue M.E."/>
            <person name="Martin R."/>
            <person name="Neiman A.M."/>
            <person name="Nikolaou E."/>
            <person name="Quail M.A."/>
            <person name="Quinn J."/>
            <person name="Santos M.C."/>
            <person name="Schmitzberger F.F."/>
            <person name="Sherlock G."/>
            <person name="Shah P."/>
            <person name="Silverstein K.A."/>
            <person name="Skrzypek M.S."/>
            <person name="Soll D."/>
            <person name="Staggs R."/>
            <person name="Stansfield I."/>
            <person name="Stumpf M.P."/>
            <person name="Sudbery P.E."/>
            <person name="Srikantha T."/>
            <person name="Zeng Q."/>
            <person name="Berman J."/>
            <person name="Berriman M."/>
            <person name="Heitman J."/>
            <person name="Gow N.A."/>
            <person name="Lorenz M.C."/>
            <person name="Birren B.W."/>
            <person name="Kellis M."/>
            <person name="Cuomo C.A."/>
        </authorList>
    </citation>
    <scope>NUCLEOTIDE SEQUENCE [LARGE SCALE GENOMIC DNA]</scope>
    <source>
        <strain evidence="6">ATCC 6260 / CBS 566 / DSM 6381 / JCM 1539 / NBRC 10279 / NRRL Y-324</strain>
    </source>
</reference>
<dbReference type="PANTHER" id="PTHR12970">
    <property type="entry name" value="PROTEASOME ASSEMBLY CHAPERONE 2"/>
    <property type="match status" value="1"/>
</dbReference>
<gene>
    <name evidence="5" type="ORF">PGUG_00442</name>
</gene>
<evidence type="ECO:0000256" key="3">
    <source>
        <dbReference type="ARBA" id="ARBA00025745"/>
    </source>
</evidence>